<dbReference type="RefSeq" id="WP_227569038.1">
    <property type="nucleotide sequence ID" value="NZ_CP101988.1"/>
</dbReference>
<gene>
    <name evidence="2" type="ORF">NP064_07710</name>
</gene>
<protein>
    <recommendedName>
        <fullName evidence="4">NUDIX hydrolase</fullName>
    </recommendedName>
</protein>
<evidence type="ECO:0000313" key="2">
    <source>
        <dbReference type="EMBL" id="UUI76749.1"/>
    </source>
</evidence>
<evidence type="ECO:0008006" key="4">
    <source>
        <dbReference type="Google" id="ProtNLM"/>
    </source>
</evidence>
<name>A0ABY5L4M8_9CELL</name>
<keyword evidence="1" id="KW-0812">Transmembrane</keyword>
<dbReference type="SUPFAM" id="SSF140478">
    <property type="entry name" value="LemA-like"/>
    <property type="match status" value="1"/>
</dbReference>
<keyword evidence="3" id="KW-1185">Reference proteome</keyword>
<dbReference type="Proteomes" id="UP001316189">
    <property type="component" value="Chromosome"/>
</dbReference>
<dbReference type="EMBL" id="CP101988">
    <property type="protein sequence ID" value="UUI76749.1"/>
    <property type="molecule type" value="Genomic_DNA"/>
</dbReference>
<evidence type="ECO:0000313" key="3">
    <source>
        <dbReference type="Proteomes" id="UP001316189"/>
    </source>
</evidence>
<sequence>MSWSEAAVLVAALIALAVWWVWVAASRLDRLHRKVAASLAVVDAQLLRRASAASQLAASGLMDPVSSLLVGEAAWRAMVAGGQDVPALTTLPLELDGGAAARVHGADPHAQADRGMAESELSATLRTVLDDPEEVAELREEPVGKELLDALATAWYRVQLARRFHNEAVAQTQRLRRGWAVRMLRLAGSAALPQTLELDDAWPDALGRPGLPAAPTGRTPSAG</sequence>
<proteinExistence type="predicted"/>
<reference evidence="2 3" key="1">
    <citation type="submission" date="2022-07" db="EMBL/GenBank/DDBJ databases">
        <title>Novel species in genus cellulomonas.</title>
        <authorList>
            <person name="Ye L."/>
        </authorList>
    </citation>
    <scope>NUCLEOTIDE SEQUENCE [LARGE SCALE GENOMIC DNA]</scope>
    <source>
        <strain evidence="3">zg-Y338</strain>
    </source>
</reference>
<feature type="transmembrane region" description="Helical" evidence="1">
    <location>
        <begin position="6"/>
        <end position="25"/>
    </location>
</feature>
<keyword evidence="1" id="KW-0472">Membrane</keyword>
<dbReference type="InterPro" id="IPR023353">
    <property type="entry name" value="LemA-like_dom_sf"/>
</dbReference>
<organism evidence="2 3">
    <name type="scientific">Cellulomonas chengniuliangii</name>
    <dbReference type="NCBI Taxonomy" id="2968084"/>
    <lineage>
        <taxon>Bacteria</taxon>
        <taxon>Bacillati</taxon>
        <taxon>Actinomycetota</taxon>
        <taxon>Actinomycetes</taxon>
        <taxon>Micrococcales</taxon>
        <taxon>Cellulomonadaceae</taxon>
        <taxon>Cellulomonas</taxon>
    </lineage>
</organism>
<evidence type="ECO:0000256" key="1">
    <source>
        <dbReference type="SAM" id="Phobius"/>
    </source>
</evidence>
<dbReference type="Gene3D" id="1.20.1440.20">
    <property type="entry name" value="LemA-like domain"/>
    <property type="match status" value="1"/>
</dbReference>
<accession>A0ABY5L4M8</accession>
<keyword evidence="1" id="KW-1133">Transmembrane helix</keyword>